<dbReference type="Proteomes" id="UP000295122">
    <property type="component" value="Unassembled WGS sequence"/>
</dbReference>
<sequence length="357" mass="38907">MTTRTTRRSFITAAGAGLALPAIGSGRATAQGRSISVGTYNGPMAEFIRRQVIPKFEADLGCKVFLTEGFTLANVALLRQQKARPTYSVMMMDDAGIPIAKAESLIETLDPARIPNLRNALPRYIVNDNFGVAFSVSICSPFINSASFQPVKSYAELWDKKFRGRLLMVSPKQGTSIMVLIAAAAVASGKPLKEAQYLIDKGFDAMAELKPNIMTIYDNNVTAILQVAQGEADAGVVEFSKYIAPYTVKGATVEQCYPKEGVFGGINCMTLVKNAPDRELGEAFISRMLDPVVQKGLAEEVYAAPTVRDVTLDPKIAPRVAYPEKRIDELDLCMIDWGFINPKRGEIVEKLNRILGA</sequence>
<dbReference type="SUPFAM" id="SSF53850">
    <property type="entry name" value="Periplasmic binding protein-like II"/>
    <property type="match status" value="1"/>
</dbReference>
<accession>A0A4R7C3H4</accession>
<dbReference type="Pfam" id="PF13416">
    <property type="entry name" value="SBP_bac_8"/>
    <property type="match status" value="1"/>
</dbReference>
<evidence type="ECO:0000313" key="3">
    <source>
        <dbReference type="EMBL" id="TDR92958.1"/>
    </source>
</evidence>
<evidence type="ECO:0000313" key="4">
    <source>
        <dbReference type="Proteomes" id="UP000295122"/>
    </source>
</evidence>
<dbReference type="GO" id="GO:0030288">
    <property type="term" value="C:outer membrane-bounded periplasmic space"/>
    <property type="evidence" value="ECO:0007669"/>
    <property type="project" value="TreeGrafter"/>
</dbReference>
<dbReference type="GO" id="GO:0015888">
    <property type="term" value="P:thiamine transport"/>
    <property type="evidence" value="ECO:0007669"/>
    <property type="project" value="TreeGrafter"/>
</dbReference>
<dbReference type="PANTHER" id="PTHR30006:SF2">
    <property type="entry name" value="ABC TRANSPORTER SUBSTRATE-BINDING PROTEIN"/>
    <property type="match status" value="1"/>
</dbReference>
<dbReference type="Gene3D" id="3.40.190.10">
    <property type="entry name" value="Periplasmic binding protein-like II"/>
    <property type="match status" value="2"/>
</dbReference>
<dbReference type="EMBL" id="SNZR01000011">
    <property type="protein sequence ID" value="TDR92958.1"/>
    <property type="molecule type" value="Genomic_DNA"/>
</dbReference>
<keyword evidence="2" id="KW-0574">Periplasm</keyword>
<evidence type="ECO:0000256" key="1">
    <source>
        <dbReference type="ARBA" id="ARBA00022729"/>
    </source>
</evidence>
<dbReference type="RefSeq" id="WP_133767999.1">
    <property type="nucleotide sequence ID" value="NZ_SNZR01000011.1"/>
</dbReference>
<keyword evidence="1" id="KW-0732">Signal</keyword>
<comment type="caution">
    <text evidence="3">The sequence shown here is derived from an EMBL/GenBank/DDBJ whole genome shotgun (WGS) entry which is preliminary data.</text>
</comment>
<name>A0A4R7C3H4_9HYPH</name>
<dbReference type="OrthoDB" id="6529964at2"/>
<organism evidence="3 4">
    <name type="scientific">Enterovirga rhinocerotis</name>
    <dbReference type="NCBI Taxonomy" id="1339210"/>
    <lineage>
        <taxon>Bacteria</taxon>
        <taxon>Pseudomonadati</taxon>
        <taxon>Pseudomonadota</taxon>
        <taxon>Alphaproteobacteria</taxon>
        <taxon>Hyphomicrobiales</taxon>
        <taxon>Methylobacteriaceae</taxon>
        <taxon>Enterovirga</taxon>
    </lineage>
</organism>
<reference evidence="3 4" key="1">
    <citation type="submission" date="2019-03" db="EMBL/GenBank/DDBJ databases">
        <title>Genomic Encyclopedia of Type Strains, Phase IV (KMG-IV): sequencing the most valuable type-strain genomes for metagenomic binning, comparative biology and taxonomic classification.</title>
        <authorList>
            <person name="Goeker M."/>
        </authorList>
    </citation>
    <scope>NUCLEOTIDE SEQUENCE [LARGE SCALE GENOMIC DNA]</scope>
    <source>
        <strain evidence="3 4">DSM 25903</strain>
    </source>
</reference>
<protein>
    <submittedName>
        <fullName evidence="3">Putative spermidine/putrescine transport system substrate-binding protein</fullName>
    </submittedName>
</protein>
<gene>
    <name evidence="3" type="ORF">EV668_0202</name>
</gene>
<evidence type="ECO:0000256" key="2">
    <source>
        <dbReference type="ARBA" id="ARBA00022764"/>
    </source>
</evidence>
<dbReference type="PANTHER" id="PTHR30006">
    <property type="entry name" value="THIAMINE-BINDING PERIPLASMIC PROTEIN-RELATED"/>
    <property type="match status" value="1"/>
</dbReference>
<dbReference type="GO" id="GO:0030975">
    <property type="term" value="F:thiamine binding"/>
    <property type="evidence" value="ECO:0007669"/>
    <property type="project" value="TreeGrafter"/>
</dbReference>
<dbReference type="InterPro" id="IPR006311">
    <property type="entry name" value="TAT_signal"/>
</dbReference>
<dbReference type="GO" id="GO:0030976">
    <property type="term" value="F:thiamine pyrophosphate binding"/>
    <property type="evidence" value="ECO:0007669"/>
    <property type="project" value="TreeGrafter"/>
</dbReference>
<dbReference type="InterPro" id="IPR006059">
    <property type="entry name" value="SBP"/>
</dbReference>
<dbReference type="PROSITE" id="PS51318">
    <property type="entry name" value="TAT"/>
    <property type="match status" value="1"/>
</dbReference>
<dbReference type="AlphaFoldDB" id="A0A4R7C3H4"/>
<proteinExistence type="predicted"/>
<keyword evidence="4" id="KW-1185">Reference proteome</keyword>